<dbReference type="AlphaFoldDB" id="A0A0F2M0V5"/>
<evidence type="ECO:0000256" key="1">
    <source>
        <dbReference type="SAM" id="MobiDB-lite"/>
    </source>
</evidence>
<name>A0A0F2M0V5_SPOSC</name>
<organism evidence="2 3">
    <name type="scientific">Sporothrix schenckii 1099-18</name>
    <dbReference type="NCBI Taxonomy" id="1397361"/>
    <lineage>
        <taxon>Eukaryota</taxon>
        <taxon>Fungi</taxon>
        <taxon>Dikarya</taxon>
        <taxon>Ascomycota</taxon>
        <taxon>Pezizomycotina</taxon>
        <taxon>Sordariomycetes</taxon>
        <taxon>Sordariomycetidae</taxon>
        <taxon>Ophiostomatales</taxon>
        <taxon>Ophiostomataceae</taxon>
        <taxon>Sporothrix</taxon>
    </lineage>
</organism>
<dbReference type="Proteomes" id="UP000033710">
    <property type="component" value="Unassembled WGS sequence"/>
</dbReference>
<protein>
    <submittedName>
        <fullName evidence="2">Uncharacterized protein</fullName>
    </submittedName>
</protein>
<accession>A0A0F2M0V5</accession>
<dbReference type="GeneID" id="27666676"/>
<gene>
    <name evidence="2" type="ORF">SPSK_04598</name>
</gene>
<reference evidence="2 3" key="2">
    <citation type="journal article" date="2015" name="Eukaryot. Cell">
        <title>Asexual propagation of a virulent clone complex in a human and feline outbreak of sporotrichosis.</title>
        <authorList>
            <person name="Teixeira Mde M."/>
            <person name="Rodrigues A.M."/>
            <person name="Tsui C.K."/>
            <person name="de Almeida L.G."/>
            <person name="Van Diepeningen A.D."/>
            <person name="van den Ende B.G."/>
            <person name="Fernandes G.F."/>
            <person name="Kano R."/>
            <person name="Hamelin R.C."/>
            <person name="Lopes-Bezerra L.M."/>
            <person name="Vasconcelos A.T."/>
            <person name="de Hoog S."/>
            <person name="de Camargo Z.P."/>
            <person name="Felipe M.S."/>
        </authorList>
    </citation>
    <scope>NUCLEOTIDE SEQUENCE [LARGE SCALE GENOMIC DNA]</scope>
    <source>
        <strain evidence="2 3">1099-18</strain>
    </source>
</reference>
<evidence type="ECO:0000313" key="3">
    <source>
        <dbReference type="Proteomes" id="UP000033710"/>
    </source>
</evidence>
<feature type="region of interest" description="Disordered" evidence="1">
    <location>
        <begin position="55"/>
        <end position="84"/>
    </location>
</feature>
<dbReference type="RefSeq" id="XP_016586019.1">
    <property type="nucleotide sequence ID" value="XM_016731399.1"/>
</dbReference>
<evidence type="ECO:0000313" key="2">
    <source>
        <dbReference type="EMBL" id="KJR83343.1"/>
    </source>
</evidence>
<dbReference type="KEGG" id="ssck:SPSK_04598"/>
<sequence length="180" mass="18907">MHFFQKWRALITKHGQLTDDCKAGQVNINRSRSLVTIGIFQGAFVERREILHVPSPPGPHHLAAPSPPHGGGVDDDDLGAVGAPVAPAAATPAPLAQDVAGAIIVPSDLASLPCYRCFRAAFSGSGPLAAPACSIPMLRALFPSLHPIPSPTDPGHKMRSLAYSTRHQECDSAGNITVSR</sequence>
<dbReference type="VEuPathDB" id="FungiDB:SPSK_04598"/>
<dbReference type="EMBL" id="AXCR01000010">
    <property type="protein sequence ID" value="KJR83343.1"/>
    <property type="molecule type" value="Genomic_DNA"/>
</dbReference>
<proteinExistence type="predicted"/>
<reference evidence="2 3" key="1">
    <citation type="journal article" date="2014" name="BMC Genomics">
        <title>Comparative genomics of the major fungal agents of human and animal Sporotrichosis: Sporothrix schenckii and Sporothrix brasiliensis.</title>
        <authorList>
            <person name="Teixeira M.M."/>
            <person name="de Almeida L.G."/>
            <person name="Kubitschek-Barreira P."/>
            <person name="Alves F.L."/>
            <person name="Kioshima E.S."/>
            <person name="Abadio A.K."/>
            <person name="Fernandes L."/>
            <person name="Derengowski L.S."/>
            <person name="Ferreira K.S."/>
            <person name="Souza R.C."/>
            <person name="Ruiz J.C."/>
            <person name="de Andrade N.C."/>
            <person name="Paes H.C."/>
            <person name="Nicola A.M."/>
            <person name="Albuquerque P."/>
            <person name="Gerber A.L."/>
            <person name="Martins V.P."/>
            <person name="Peconick L.D."/>
            <person name="Neto A.V."/>
            <person name="Chaucanez C.B."/>
            <person name="Silva P.A."/>
            <person name="Cunha O.L."/>
            <person name="de Oliveira F.F."/>
            <person name="dos Santos T.C."/>
            <person name="Barros A.L."/>
            <person name="Soares M.A."/>
            <person name="de Oliveira L.M."/>
            <person name="Marini M.M."/>
            <person name="Villalobos-Duno H."/>
            <person name="Cunha M.M."/>
            <person name="de Hoog S."/>
            <person name="da Silveira J.F."/>
            <person name="Henrissat B."/>
            <person name="Nino-Vega G.A."/>
            <person name="Cisalpino P.S."/>
            <person name="Mora-Montes H.M."/>
            <person name="Almeida S.R."/>
            <person name="Stajich J.E."/>
            <person name="Lopes-Bezerra L.M."/>
            <person name="Vasconcelos A.T."/>
            <person name="Felipe M.S."/>
        </authorList>
    </citation>
    <scope>NUCLEOTIDE SEQUENCE [LARGE SCALE GENOMIC DNA]</scope>
    <source>
        <strain evidence="2 3">1099-18</strain>
    </source>
</reference>
<comment type="caution">
    <text evidence="2">The sequence shown here is derived from an EMBL/GenBank/DDBJ whole genome shotgun (WGS) entry which is preliminary data.</text>
</comment>